<organism evidence="6 7">
    <name type="scientific">Aquella oligotrophica</name>
    <dbReference type="NCBI Taxonomy" id="2067065"/>
    <lineage>
        <taxon>Bacteria</taxon>
        <taxon>Pseudomonadati</taxon>
        <taxon>Pseudomonadota</taxon>
        <taxon>Betaproteobacteria</taxon>
        <taxon>Neisseriales</taxon>
        <taxon>Neisseriaceae</taxon>
        <taxon>Aquella</taxon>
    </lineage>
</organism>
<proteinExistence type="predicted"/>
<accession>A0A2I7N4A2</accession>
<evidence type="ECO:0000256" key="2">
    <source>
        <dbReference type="ARBA" id="ARBA00022617"/>
    </source>
</evidence>
<dbReference type="KEGG" id="nba:CUN60_02685"/>
<dbReference type="Gene3D" id="1.10.490.10">
    <property type="entry name" value="Globins"/>
    <property type="match status" value="1"/>
</dbReference>
<keyword evidence="3 5" id="KW-0479">Metal-binding</keyword>
<dbReference type="EMBL" id="CP024847">
    <property type="protein sequence ID" value="AUR51248.1"/>
    <property type="molecule type" value="Genomic_DNA"/>
</dbReference>
<sequence length="133" mass="15721">MKQDLVNRKDIEKLVNTFYDKVKIDHKIGIFFNEVAKVNWEEHLPQMYDFWESILFSKNVFNGNPMRKHIELNTKQPLAIEHFDHWLQLFTSTTDEIFSGPNSEKIKQYAAIIKENLSARVLTKNQIGEPSIR</sequence>
<dbReference type="GO" id="GO:0020037">
    <property type="term" value="F:heme binding"/>
    <property type="evidence" value="ECO:0007669"/>
    <property type="project" value="InterPro"/>
</dbReference>
<dbReference type="CDD" id="cd08916">
    <property type="entry name" value="TrHb3_P"/>
    <property type="match status" value="1"/>
</dbReference>
<dbReference type="GO" id="GO:0019825">
    <property type="term" value="F:oxygen binding"/>
    <property type="evidence" value="ECO:0007669"/>
    <property type="project" value="InterPro"/>
</dbReference>
<dbReference type="GO" id="GO:0046872">
    <property type="term" value="F:metal ion binding"/>
    <property type="evidence" value="ECO:0007669"/>
    <property type="project" value="UniProtKB-KW"/>
</dbReference>
<keyword evidence="7" id="KW-1185">Reference proteome</keyword>
<evidence type="ECO:0000256" key="1">
    <source>
        <dbReference type="ARBA" id="ARBA00022448"/>
    </source>
</evidence>
<dbReference type="OrthoDB" id="25954at2"/>
<evidence type="ECO:0000256" key="4">
    <source>
        <dbReference type="ARBA" id="ARBA00023004"/>
    </source>
</evidence>
<gene>
    <name evidence="6" type="ORF">CUN60_02685</name>
</gene>
<feature type="binding site" description="distal binding residue" evidence="5">
    <location>
        <position position="69"/>
    </location>
    <ligand>
        <name>heme</name>
        <dbReference type="ChEBI" id="CHEBI:30413"/>
    </ligand>
    <ligandPart>
        <name>Fe</name>
        <dbReference type="ChEBI" id="CHEBI:18248"/>
    </ligandPart>
</feature>
<dbReference type="InterPro" id="IPR012292">
    <property type="entry name" value="Globin/Proto"/>
</dbReference>
<dbReference type="Proteomes" id="UP000236655">
    <property type="component" value="Chromosome"/>
</dbReference>
<dbReference type="Pfam" id="PF01152">
    <property type="entry name" value="Bac_globin"/>
    <property type="match status" value="1"/>
</dbReference>
<dbReference type="RefSeq" id="WP_102950548.1">
    <property type="nucleotide sequence ID" value="NZ_CP024847.1"/>
</dbReference>
<reference evidence="7" key="1">
    <citation type="submission" date="2017-11" db="EMBL/GenBank/DDBJ databases">
        <authorList>
            <person name="Chan K.G."/>
            <person name="Lee L.S."/>
        </authorList>
    </citation>
    <scope>NUCLEOTIDE SEQUENCE [LARGE SCALE GENOMIC DNA]</scope>
    <source>
        <strain evidence="7">DSM 100970</strain>
    </source>
</reference>
<dbReference type="SUPFAM" id="SSF46458">
    <property type="entry name" value="Globin-like"/>
    <property type="match status" value="1"/>
</dbReference>
<evidence type="ECO:0000313" key="7">
    <source>
        <dbReference type="Proteomes" id="UP000236655"/>
    </source>
</evidence>
<keyword evidence="1" id="KW-0813">Transport</keyword>
<evidence type="ECO:0000256" key="3">
    <source>
        <dbReference type="ARBA" id="ARBA00022723"/>
    </source>
</evidence>
<name>A0A2I7N4A2_9NEIS</name>
<dbReference type="InterPro" id="IPR009050">
    <property type="entry name" value="Globin-like_sf"/>
</dbReference>
<protein>
    <submittedName>
        <fullName evidence="6">Hemoglobin-like protein</fullName>
    </submittedName>
</protein>
<evidence type="ECO:0000256" key="5">
    <source>
        <dbReference type="PIRSR" id="PIRSR601486-1"/>
    </source>
</evidence>
<keyword evidence="4 5" id="KW-0408">Iron</keyword>
<keyword evidence="2 5" id="KW-0349">Heme</keyword>
<dbReference type="InterPro" id="IPR001486">
    <property type="entry name" value="Hemoglobin_trunc"/>
</dbReference>
<dbReference type="AlphaFoldDB" id="A0A2I7N4A2"/>
<evidence type="ECO:0000313" key="6">
    <source>
        <dbReference type="EMBL" id="AUR51248.1"/>
    </source>
</evidence>
<feature type="binding site" description="distal binding residue" evidence="5">
    <location>
        <position position="43"/>
    </location>
    <ligand>
        <name>heme</name>
        <dbReference type="ChEBI" id="CHEBI:30413"/>
    </ligand>
    <ligandPart>
        <name>Fe</name>
        <dbReference type="ChEBI" id="CHEBI:18248"/>
    </ligandPart>
</feature>